<keyword evidence="4" id="KW-1185">Reference proteome</keyword>
<dbReference type="Gene3D" id="1.10.443.10">
    <property type="entry name" value="Intergrase catalytic core"/>
    <property type="match status" value="1"/>
</dbReference>
<dbReference type="InterPro" id="IPR013762">
    <property type="entry name" value="Integrase-like_cat_sf"/>
</dbReference>
<dbReference type="Proteomes" id="UP000051131">
    <property type="component" value="Unassembled WGS sequence"/>
</dbReference>
<dbReference type="AlphaFoldDB" id="A0A0R2CEW1"/>
<evidence type="ECO:0000313" key="3">
    <source>
        <dbReference type="EMBL" id="KRM90269.1"/>
    </source>
</evidence>
<dbReference type="InterPro" id="IPR011010">
    <property type="entry name" value="DNA_brk_join_enz"/>
</dbReference>
<dbReference type="GO" id="GO:0015074">
    <property type="term" value="P:DNA integration"/>
    <property type="evidence" value="ECO:0007669"/>
    <property type="project" value="InterPro"/>
</dbReference>
<dbReference type="SUPFAM" id="SSF56349">
    <property type="entry name" value="DNA breaking-rejoining enzymes"/>
    <property type="match status" value="1"/>
</dbReference>
<keyword evidence="1" id="KW-0233">DNA recombination</keyword>
<organism evidence="3 4">
    <name type="scientific">Liquorilactobacillus cacaonum DSM 21116</name>
    <dbReference type="NCBI Taxonomy" id="1423729"/>
    <lineage>
        <taxon>Bacteria</taxon>
        <taxon>Bacillati</taxon>
        <taxon>Bacillota</taxon>
        <taxon>Bacilli</taxon>
        <taxon>Lactobacillales</taxon>
        <taxon>Lactobacillaceae</taxon>
        <taxon>Liquorilactobacillus</taxon>
    </lineage>
</organism>
<dbReference type="InterPro" id="IPR002104">
    <property type="entry name" value="Integrase_catalytic"/>
</dbReference>
<reference evidence="3 4" key="1">
    <citation type="journal article" date="2015" name="Genome Announc.">
        <title>Expanding the biotechnology potential of lactobacilli through comparative genomics of 213 strains and associated genera.</title>
        <authorList>
            <person name="Sun Z."/>
            <person name="Harris H.M."/>
            <person name="McCann A."/>
            <person name="Guo C."/>
            <person name="Argimon S."/>
            <person name="Zhang W."/>
            <person name="Yang X."/>
            <person name="Jeffery I.B."/>
            <person name="Cooney J.C."/>
            <person name="Kagawa T.F."/>
            <person name="Liu W."/>
            <person name="Song Y."/>
            <person name="Salvetti E."/>
            <person name="Wrobel A."/>
            <person name="Rasinkangas P."/>
            <person name="Parkhill J."/>
            <person name="Rea M.C."/>
            <person name="O'Sullivan O."/>
            <person name="Ritari J."/>
            <person name="Douillard F.P."/>
            <person name="Paul Ross R."/>
            <person name="Yang R."/>
            <person name="Briner A.E."/>
            <person name="Felis G.E."/>
            <person name="de Vos W.M."/>
            <person name="Barrangou R."/>
            <person name="Klaenhammer T.R."/>
            <person name="Caufield P.W."/>
            <person name="Cui Y."/>
            <person name="Zhang H."/>
            <person name="O'Toole P.W."/>
        </authorList>
    </citation>
    <scope>NUCLEOTIDE SEQUENCE [LARGE SCALE GENOMIC DNA]</scope>
    <source>
        <strain evidence="3 4">DSM 21116</strain>
    </source>
</reference>
<dbReference type="EMBL" id="AYZE01000015">
    <property type="protein sequence ID" value="KRM90269.1"/>
    <property type="molecule type" value="Genomic_DNA"/>
</dbReference>
<name>A0A0R2CEW1_9LACO</name>
<dbReference type="GO" id="GO:0003677">
    <property type="term" value="F:DNA binding"/>
    <property type="evidence" value="ECO:0007669"/>
    <property type="project" value="InterPro"/>
</dbReference>
<protein>
    <submittedName>
        <fullName evidence="3">Phage integrase</fullName>
    </submittedName>
</protein>
<evidence type="ECO:0000313" key="4">
    <source>
        <dbReference type="Proteomes" id="UP000051131"/>
    </source>
</evidence>
<evidence type="ECO:0000256" key="1">
    <source>
        <dbReference type="ARBA" id="ARBA00023172"/>
    </source>
</evidence>
<sequence>MIQIIIKDIPSLGYLHLLVCVRGGALALTWSDVDFRTGQIRINKTQSNGYNNHLVIQSTKTSASDRTIFIDSKSLDILKNWQRLQRKELLQYGFNSLNKKRLVFSSKNNTMHNPNKPRVWAVRVTQSYDLKRIPVHGFRHTYATLVIQGCCHLKSYKHNLATVILKLH</sequence>
<gene>
    <name evidence="3" type="ORF">FC80_GL001170</name>
</gene>
<accession>A0A0R2CEW1</accession>
<comment type="caution">
    <text evidence="3">The sequence shown here is derived from an EMBL/GenBank/DDBJ whole genome shotgun (WGS) entry which is preliminary data.</text>
</comment>
<proteinExistence type="predicted"/>
<dbReference type="GO" id="GO:0006310">
    <property type="term" value="P:DNA recombination"/>
    <property type="evidence" value="ECO:0007669"/>
    <property type="project" value="UniProtKB-KW"/>
</dbReference>
<dbReference type="PATRIC" id="fig|1423729.3.peg.1185"/>
<dbReference type="Pfam" id="PF00589">
    <property type="entry name" value="Phage_integrase"/>
    <property type="match status" value="1"/>
</dbReference>
<feature type="domain" description="Tyr recombinase" evidence="2">
    <location>
        <begin position="25"/>
        <end position="148"/>
    </location>
</feature>
<evidence type="ECO:0000259" key="2">
    <source>
        <dbReference type="Pfam" id="PF00589"/>
    </source>
</evidence>
<dbReference type="STRING" id="1423729.FC80_GL001170"/>